<evidence type="ECO:0000313" key="3">
    <source>
        <dbReference type="Proteomes" id="UP001329430"/>
    </source>
</evidence>
<reference evidence="2 3" key="1">
    <citation type="journal article" date="2024" name="Insects">
        <title>An Improved Chromosome-Level Genome Assembly of the Firefly Pyrocoelia pectoralis.</title>
        <authorList>
            <person name="Fu X."/>
            <person name="Meyer-Rochow V.B."/>
            <person name="Ballantyne L."/>
            <person name="Zhu X."/>
        </authorList>
    </citation>
    <scope>NUCLEOTIDE SEQUENCE [LARGE SCALE GENOMIC DNA]</scope>
    <source>
        <strain evidence="2">XCY_ONT2</strain>
    </source>
</reference>
<evidence type="ECO:0000256" key="1">
    <source>
        <dbReference type="ARBA" id="ARBA00023172"/>
    </source>
</evidence>
<comment type="caution">
    <text evidence="2">The sequence shown here is derived from an EMBL/GenBank/DDBJ whole genome shotgun (WGS) entry which is preliminary data.</text>
</comment>
<sequence>MNNSKKNMLHKKKKEYKTGTSKKFTVVDEKEFILRLYLSLHPDGTERFFWSFRQSKCTSQPIGKNMFGKILSEIAMYLGLPNPSSYRGHCLRHTTGTSLANAGATMTNENSIELRNKAATLLSEEADTSAVVNRSTSHTKEKIVPSGGCNFQGTFQNCTFIICNDVNR</sequence>
<dbReference type="InterPro" id="IPR013762">
    <property type="entry name" value="Integrase-like_cat_sf"/>
</dbReference>
<dbReference type="InterPro" id="IPR011010">
    <property type="entry name" value="DNA_brk_join_enz"/>
</dbReference>
<dbReference type="GO" id="GO:0006310">
    <property type="term" value="P:DNA recombination"/>
    <property type="evidence" value="ECO:0007669"/>
    <property type="project" value="UniProtKB-KW"/>
</dbReference>
<name>A0AAN7ZCG0_9COLE</name>
<dbReference type="SUPFAM" id="SSF56349">
    <property type="entry name" value="DNA breaking-rejoining enzymes"/>
    <property type="match status" value="1"/>
</dbReference>
<dbReference type="Gene3D" id="1.10.443.10">
    <property type="entry name" value="Intergrase catalytic core"/>
    <property type="match status" value="1"/>
</dbReference>
<organism evidence="2 3">
    <name type="scientific">Pyrocoelia pectoralis</name>
    <dbReference type="NCBI Taxonomy" id="417401"/>
    <lineage>
        <taxon>Eukaryota</taxon>
        <taxon>Metazoa</taxon>
        <taxon>Ecdysozoa</taxon>
        <taxon>Arthropoda</taxon>
        <taxon>Hexapoda</taxon>
        <taxon>Insecta</taxon>
        <taxon>Pterygota</taxon>
        <taxon>Neoptera</taxon>
        <taxon>Endopterygota</taxon>
        <taxon>Coleoptera</taxon>
        <taxon>Polyphaga</taxon>
        <taxon>Elateriformia</taxon>
        <taxon>Elateroidea</taxon>
        <taxon>Lampyridae</taxon>
        <taxon>Lampyrinae</taxon>
        <taxon>Pyrocoelia</taxon>
    </lineage>
</organism>
<evidence type="ECO:0008006" key="4">
    <source>
        <dbReference type="Google" id="ProtNLM"/>
    </source>
</evidence>
<keyword evidence="1" id="KW-0233">DNA recombination</keyword>
<dbReference type="Proteomes" id="UP001329430">
    <property type="component" value="Chromosome 7"/>
</dbReference>
<gene>
    <name evidence="2" type="ORF">RI129_009667</name>
</gene>
<dbReference type="AlphaFoldDB" id="A0AAN7ZCG0"/>
<dbReference type="GO" id="GO:0003677">
    <property type="term" value="F:DNA binding"/>
    <property type="evidence" value="ECO:0007669"/>
    <property type="project" value="InterPro"/>
</dbReference>
<keyword evidence="3" id="KW-1185">Reference proteome</keyword>
<evidence type="ECO:0000313" key="2">
    <source>
        <dbReference type="EMBL" id="KAK5641120.1"/>
    </source>
</evidence>
<dbReference type="EMBL" id="JAVRBK010000007">
    <property type="protein sequence ID" value="KAK5641120.1"/>
    <property type="molecule type" value="Genomic_DNA"/>
</dbReference>
<dbReference type="GO" id="GO:0015074">
    <property type="term" value="P:DNA integration"/>
    <property type="evidence" value="ECO:0007669"/>
    <property type="project" value="InterPro"/>
</dbReference>
<accession>A0AAN7ZCG0</accession>
<proteinExistence type="predicted"/>
<protein>
    <recommendedName>
        <fullName evidence="4">Tyr recombinase domain-containing protein</fullName>
    </recommendedName>
</protein>